<keyword evidence="15" id="KW-0472">Membrane</keyword>
<keyword evidence="14" id="KW-1064">Adaptive immunity</keyword>
<feature type="domain" description="Aminopeptidase N-like N-terminal" evidence="26">
    <location>
        <begin position="32"/>
        <end position="197"/>
    </location>
</feature>
<dbReference type="GO" id="GO:0002250">
    <property type="term" value="P:adaptive immune response"/>
    <property type="evidence" value="ECO:0007669"/>
    <property type="project" value="UniProtKB-KW"/>
</dbReference>
<dbReference type="Gene3D" id="1.10.390.10">
    <property type="entry name" value="Neutral Protease Domain 2"/>
    <property type="match status" value="1"/>
</dbReference>
<evidence type="ECO:0000256" key="5">
    <source>
        <dbReference type="ARBA" id="ARBA00022692"/>
    </source>
</evidence>
<evidence type="ECO:0000256" key="21">
    <source>
        <dbReference type="PIRSR" id="PIRSR634016-3"/>
    </source>
</evidence>
<evidence type="ECO:0000256" key="13">
    <source>
        <dbReference type="ARBA" id="ARBA00023049"/>
    </source>
</evidence>
<dbReference type="CDD" id="cd09601">
    <property type="entry name" value="M1_APN-Q_like"/>
    <property type="match status" value="1"/>
</dbReference>
<dbReference type="FunFam" id="1.25.50.20:FF:000003">
    <property type="entry name" value="Leucyl-cystinyl aminopeptidase"/>
    <property type="match status" value="1"/>
</dbReference>
<feature type="active site" description="Proton acceptor" evidence="20">
    <location>
        <position position="305"/>
    </location>
</feature>
<evidence type="ECO:0000256" key="23">
    <source>
        <dbReference type="RuleBase" id="RU364040"/>
    </source>
</evidence>
<dbReference type="GO" id="GO:0008270">
    <property type="term" value="F:zinc ion binding"/>
    <property type="evidence" value="ECO:0007669"/>
    <property type="project" value="UniProtKB-UniRule"/>
</dbReference>
<evidence type="ECO:0000256" key="4">
    <source>
        <dbReference type="ARBA" id="ARBA00022670"/>
    </source>
</evidence>
<comment type="subunit">
    <text evidence="19">Monomer. May also exist as a heterodimer; with ERAP2. Interacts with RBMX.</text>
</comment>
<keyword evidence="11" id="KW-0735">Signal-anchor</keyword>
<dbReference type="Gene3D" id="1.25.50.20">
    <property type="match status" value="1"/>
</dbReference>
<evidence type="ECO:0000256" key="3">
    <source>
        <dbReference type="ARBA" id="ARBA00022438"/>
    </source>
</evidence>
<evidence type="ECO:0000256" key="22">
    <source>
        <dbReference type="PIRSR" id="PIRSR634016-4"/>
    </source>
</evidence>
<comment type="subcellular location">
    <subcellularLocation>
        <location evidence="1">Endoplasmic reticulum membrane</location>
        <topology evidence="1">Single-pass type II membrane protein</topology>
    </subcellularLocation>
</comment>
<keyword evidence="5" id="KW-0812">Transmembrane</keyword>
<dbReference type="PANTHER" id="PTHR11533">
    <property type="entry name" value="PROTEASE M1 ZINC METALLOPROTEASE"/>
    <property type="match status" value="1"/>
</dbReference>
<dbReference type="SUPFAM" id="SSF55486">
    <property type="entry name" value="Metalloproteases ('zincins'), catalytic domain"/>
    <property type="match status" value="1"/>
</dbReference>
<evidence type="ECO:0000256" key="17">
    <source>
        <dbReference type="ARBA" id="ARBA00023180"/>
    </source>
</evidence>
<dbReference type="Pfam" id="PF01433">
    <property type="entry name" value="Peptidase_M1"/>
    <property type="match status" value="1"/>
</dbReference>
<evidence type="ECO:0000259" key="24">
    <source>
        <dbReference type="Pfam" id="PF01433"/>
    </source>
</evidence>
<evidence type="ECO:0000256" key="1">
    <source>
        <dbReference type="ARBA" id="ARBA00004648"/>
    </source>
</evidence>
<feature type="binding site" evidence="21">
    <location>
        <position position="304"/>
    </location>
    <ligand>
        <name>Zn(2+)</name>
        <dbReference type="ChEBI" id="CHEBI:29105"/>
        <note>catalytic</note>
    </ligand>
</feature>
<dbReference type="InterPro" id="IPR024571">
    <property type="entry name" value="ERAP1-like_C_dom"/>
</dbReference>
<keyword evidence="8" id="KW-0256">Endoplasmic reticulum</keyword>
<dbReference type="FunFam" id="2.60.40.1730:FF:000001">
    <property type="entry name" value="Leucyl-cystinyl aminopeptidase"/>
    <property type="match status" value="1"/>
</dbReference>
<dbReference type="Gene3D" id="2.60.40.1730">
    <property type="entry name" value="tricorn interacting facor f3 domain"/>
    <property type="match status" value="1"/>
</dbReference>
<evidence type="ECO:0000256" key="15">
    <source>
        <dbReference type="ARBA" id="ARBA00023136"/>
    </source>
</evidence>
<dbReference type="InterPro" id="IPR001930">
    <property type="entry name" value="Peptidase_M1"/>
</dbReference>
<keyword evidence="4 23" id="KW-0645">Protease</keyword>
<keyword evidence="7 23" id="KW-0378">Hydrolase</keyword>
<feature type="domain" description="ERAP1-like C-terminal" evidence="25">
    <location>
        <begin position="553"/>
        <end position="872"/>
    </location>
</feature>
<keyword evidence="16" id="KW-1015">Disulfide bond</keyword>
<evidence type="ECO:0000256" key="11">
    <source>
        <dbReference type="ARBA" id="ARBA00022968"/>
    </source>
</evidence>
<evidence type="ECO:0000256" key="9">
    <source>
        <dbReference type="ARBA" id="ARBA00022833"/>
    </source>
</evidence>
<dbReference type="GO" id="GO:0070006">
    <property type="term" value="F:metalloaminopeptidase activity"/>
    <property type="evidence" value="ECO:0007669"/>
    <property type="project" value="TreeGrafter"/>
</dbReference>
<name>A0A8B9BJF0_9AVES</name>
<dbReference type="PANTHER" id="PTHR11533:SF156">
    <property type="entry name" value="ENDOPLASMIC RETICULUM AMINOPEPTIDASE 1"/>
    <property type="match status" value="1"/>
</dbReference>
<dbReference type="Gene3D" id="2.60.40.1910">
    <property type="match status" value="1"/>
</dbReference>
<protein>
    <recommendedName>
        <fullName evidence="23">Aminopeptidase</fullName>
        <ecNumber evidence="23">3.4.11.-</ecNumber>
    </recommendedName>
</protein>
<keyword evidence="10" id="KW-0391">Immunity</keyword>
<evidence type="ECO:0000256" key="2">
    <source>
        <dbReference type="ARBA" id="ARBA00010136"/>
    </source>
</evidence>
<dbReference type="FunFam" id="1.10.390.10:FF:000007">
    <property type="entry name" value="Aminopeptidase"/>
    <property type="match status" value="1"/>
</dbReference>
<dbReference type="PRINTS" id="PR00756">
    <property type="entry name" value="ALADIPTASE"/>
</dbReference>
<gene>
    <name evidence="27" type="primary">ERAP1</name>
</gene>
<evidence type="ECO:0000259" key="25">
    <source>
        <dbReference type="Pfam" id="PF11838"/>
    </source>
</evidence>
<dbReference type="GO" id="GO:0005615">
    <property type="term" value="C:extracellular space"/>
    <property type="evidence" value="ECO:0007669"/>
    <property type="project" value="TreeGrafter"/>
</dbReference>
<dbReference type="Pfam" id="PF17900">
    <property type="entry name" value="Peptidase_M1_N"/>
    <property type="match status" value="1"/>
</dbReference>
<dbReference type="GeneTree" id="ENSGT00940000159086"/>
<dbReference type="Proteomes" id="UP000694426">
    <property type="component" value="Unplaced"/>
</dbReference>
<accession>A0A8B9BJF0</accession>
<dbReference type="InterPro" id="IPR014782">
    <property type="entry name" value="Peptidase_M1_dom"/>
</dbReference>
<feature type="site" description="Transition state stabilizer" evidence="22">
    <location>
        <position position="389"/>
    </location>
</feature>
<evidence type="ECO:0000313" key="27">
    <source>
        <dbReference type="Ensembl" id="ENSABRP00000004860.1"/>
    </source>
</evidence>
<keyword evidence="3 23" id="KW-0031">Aminopeptidase</keyword>
<proteinExistence type="inferred from homology"/>
<keyword evidence="9 21" id="KW-0862">Zinc</keyword>
<dbReference type="Ensembl" id="ENSABRT00000006920.1">
    <property type="protein sequence ID" value="ENSABRP00000004860.1"/>
    <property type="gene ID" value="ENSABRG00000004472.1"/>
</dbReference>
<feature type="domain" description="Peptidase M1 membrane alanine aminopeptidase" evidence="24">
    <location>
        <begin position="232"/>
        <end position="435"/>
    </location>
</feature>
<comment type="function">
    <text evidence="18">Aminopeptidase that plays a central role in peptide trimming, a step required for the generation of most HLA class I-binding peptides. Peptide trimming is essential to customize longer precursor peptides to fit them to the correct length required for presentation on MHC class I molecules. Strongly prefers substrates 9-16 residues long. Rapidly degrades 13-mer to a 9-mer and then stops. Preferentially hydrolyzes the residue Leu and peptides with a hydrophobic C-terminus, while it has weak activity toward peptides with charged C-terminus. May play a role in the inactivation of peptide hormones. May be involved in the regulation of blood pressure through the inactivation of angiotensin II and/or the generation of bradykinin in the kidney.</text>
</comment>
<feature type="binding site" evidence="21">
    <location>
        <position position="308"/>
    </location>
    <ligand>
        <name>Zn(2+)</name>
        <dbReference type="ChEBI" id="CHEBI:29105"/>
        <note>catalytic</note>
    </ligand>
</feature>
<dbReference type="GO" id="GO:0005789">
    <property type="term" value="C:endoplasmic reticulum membrane"/>
    <property type="evidence" value="ECO:0007669"/>
    <property type="project" value="UniProtKB-SubCell"/>
</dbReference>
<evidence type="ECO:0000256" key="16">
    <source>
        <dbReference type="ARBA" id="ARBA00023157"/>
    </source>
</evidence>
<dbReference type="FunFam" id="2.60.40.1910:FF:000001">
    <property type="entry name" value="Leucyl-cystinyl aminopeptidase"/>
    <property type="match status" value="1"/>
</dbReference>
<evidence type="ECO:0000256" key="18">
    <source>
        <dbReference type="ARBA" id="ARBA00053064"/>
    </source>
</evidence>
<evidence type="ECO:0000256" key="20">
    <source>
        <dbReference type="PIRSR" id="PIRSR634016-1"/>
    </source>
</evidence>
<dbReference type="InterPro" id="IPR045357">
    <property type="entry name" value="Aminopeptidase_N-like_N"/>
</dbReference>
<dbReference type="InterPro" id="IPR050344">
    <property type="entry name" value="Peptidase_M1_aminopeptidases"/>
</dbReference>
<dbReference type="EC" id="3.4.11.-" evidence="23"/>
<dbReference type="SUPFAM" id="SSF63737">
    <property type="entry name" value="Leukotriene A4 hydrolase N-terminal domain"/>
    <property type="match status" value="1"/>
</dbReference>
<evidence type="ECO:0000256" key="6">
    <source>
        <dbReference type="ARBA" id="ARBA00022723"/>
    </source>
</evidence>
<keyword evidence="6 21" id="KW-0479">Metal-binding</keyword>
<dbReference type="Pfam" id="PF11838">
    <property type="entry name" value="ERAP1_C"/>
    <property type="match status" value="1"/>
</dbReference>
<comment type="similarity">
    <text evidence="2 23">Belongs to the peptidase M1 family.</text>
</comment>
<dbReference type="GO" id="GO:0043171">
    <property type="term" value="P:peptide catabolic process"/>
    <property type="evidence" value="ECO:0007669"/>
    <property type="project" value="TreeGrafter"/>
</dbReference>
<dbReference type="InterPro" id="IPR034016">
    <property type="entry name" value="M1_APN-typ"/>
</dbReference>
<comment type="cofactor">
    <cofactor evidence="21 23">
        <name>Zn(2+)</name>
        <dbReference type="ChEBI" id="CHEBI:29105"/>
    </cofactor>
    <text evidence="21 23">Binds 1 zinc ion per subunit.</text>
</comment>
<reference evidence="27" key="1">
    <citation type="submission" date="2025-08" db="UniProtKB">
        <authorList>
            <consortium name="Ensembl"/>
        </authorList>
    </citation>
    <scope>IDENTIFICATION</scope>
</reference>
<feature type="binding site" evidence="21">
    <location>
        <position position="327"/>
    </location>
    <ligand>
        <name>Zn(2+)</name>
        <dbReference type="ChEBI" id="CHEBI:29105"/>
        <note>catalytic</note>
    </ligand>
</feature>
<evidence type="ECO:0000256" key="10">
    <source>
        <dbReference type="ARBA" id="ARBA00022859"/>
    </source>
</evidence>
<dbReference type="AlphaFoldDB" id="A0A8B9BJF0"/>
<sequence length="894" mass="103190">MFLQQGHLDKDCVTELSVFHNQSRESMSELISETFSGTAAIDLTVTRQTSAVILHSKRLRVAWAAIGAQEARVLEHRALEQVALLATEPLQAGHNYTVTIQYAANLSDSFHGFYKSTYRTQEGELRVLAATQFEPTFARMAFPCFDEPAFKARFSVKIRREPKHLALSNMPLMKTVNINSWLVEDHFDTSVKMSTYLVAFIVSDFKSISKISSHGVKISVYTVPEKIHQADYALDAAVKLLDFYEDYFSISYPLPKQDLAAIPDFQSGAMENWGLTTYRESALLYDPEKSSASSRLWITMIIAHELAHQWFGNLVTMEWWNDLWLNEGFAKFMEFVSVNVTHPELKVEDYFLTRCFDAMEVDALNSSHPVSTPVEDPAQILEMFDDVSYEKGSCILNMLRDYLTDNGFKAGLVQYLQKYSYQNTKNEDLWDSMTNICPTVGSDKSEQQGDGFCRRNQQSSSNAHWTKGETLDVRAMMNTWTLQKGFPLVTVTVRGKNVHLQQEHYMKGADSHPSTGYLWHIPLTYITSKSDTVRRFLMTTKTDVIILPEEVEWIKFNVYMNGYYIVHYEDDGWDHLINLLKENHTAISNNDRASLINNIFQLVRIKKMPISKAFDLTLYLKRETQIMPVLQGMNELIPIYKLMEKRDMEDTEKQLKEYIVNLFKDLIDKQLWSDDGSVSERMLRQSLLLFACMRRYQPCVDKAEEYFLKWQKSNGTLSLPADVKTAVYAVGAQTSEGWDFLLSKYRQHSFSIDKSKIELALSLTRNKDKLQWLLDQGLRGDIIKTQDLPYIIVYVARNPSGYHLAWTFLKENWEKVVEKFELGSHSIATIVTGVTNQYSTRPQLAQVKEFFGSLEEKSAQLRCIHQAIETIEDNIQWMDRNFEDIKTWLQKNHL</sequence>
<evidence type="ECO:0000259" key="26">
    <source>
        <dbReference type="Pfam" id="PF17900"/>
    </source>
</evidence>
<evidence type="ECO:0000256" key="12">
    <source>
        <dbReference type="ARBA" id="ARBA00022989"/>
    </source>
</evidence>
<dbReference type="InterPro" id="IPR042097">
    <property type="entry name" value="Aminopeptidase_N-like_N_sf"/>
</dbReference>
<dbReference type="GO" id="GO:0042277">
    <property type="term" value="F:peptide binding"/>
    <property type="evidence" value="ECO:0007669"/>
    <property type="project" value="TreeGrafter"/>
</dbReference>
<evidence type="ECO:0000313" key="28">
    <source>
        <dbReference type="Proteomes" id="UP000694426"/>
    </source>
</evidence>
<dbReference type="InterPro" id="IPR027268">
    <property type="entry name" value="Peptidase_M4/M1_CTD_sf"/>
</dbReference>
<keyword evidence="12" id="KW-1133">Transmembrane helix</keyword>
<keyword evidence="28" id="KW-1185">Reference proteome</keyword>
<dbReference type="GO" id="GO:0006508">
    <property type="term" value="P:proteolysis"/>
    <property type="evidence" value="ECO:0007669"/>
    <property type="project" value="UniProtKB-KW"/>
</dbReference>
<evidence type="ECO:0000256" key="8">
    <source>
        <dbReference type="ARBA" id="ARBA00022824"/>
    </source>
</evidence>
<reference evidence="27" key="2">
    <citation type="submission" date="2025-09" db="UniProtKB">
        <authorList>
            <consortium name="Ensembl"/>
        </authorList>
    </citation>
    <scope>IDENTIFICATION</scope>
</reference>
<organism evidence="27 28">
    <name type="scientific">Anser brachyrhynchus</name>
    <name type="common">Pink-footed goose</name>
    <dbReference type="NCBI Taxonomy" id="132585"/>
    <lineage>
        <taxon>Eukaryota</taxon>
        <taxon>Metazoa</taxon>
        <taxon>Chordata</taxon>
        <taxon>Craniata</taxon>
        <taxon>Vertebrata</taxon>
        <taxon>Euteleostomi</taxon>
        <taxon>Archelosauria</taxon>
        <taxon>Archosauria</taxon>
        <taxon>Dinosauria</taxon>
        <taxon>Saurischia</taxon>
        <taxon>Theropoda</taxon>
        <taxon>Coelurosauria</taxon>
        <taxon>Aves</taxon>
        <taxon>Neognathae</taxon>
        <taxon>Galloanserae</taxon>
        <taxon>Anseriformes</taxon>
        <taxon>Anatidae</taxon>
        <taxon>Anserinae</taxon>
        <taxon>Anser</taxon>
    </lineage>
</organism>
<evidence type="ECO:0000256" key="7">
    <source>
        <dbReference type="ARBA" id="ARBA00022801"/>
    </source>
</evidence>
<keyword evidence="17" id="KW-0325">Glycoprotein</keyword>
<keyword evidence="13 23" id="KW-0482">Metalloprotease</keyword>
<evidence type="ECO:0000256" key="19">
    <source>
        <dbReference type="ARBA" id="ARBA00063353"/>
    </source>
</evidence>
<evidence type="ECO:0000256" key="14">
    <source>
        <dbReference type="ARBA" id="ARBA00023130"/>
    </source>
</evidence>